<keyword evidence="4 6" id="KW-0472">Membrane</keyword>
<dbReference type="InterPro" id="IPR013057">
    <property type="entry name" value="AA_transpt_TM"/>
</dbReference>
<feature type="transmembrane region" description="Helical" evidence="6">
    <location>
        <begin position="265"/>
        <end position="284"/>
    </location>
</feature>
<feature type="transmembrane region" description="Helical" evidence="6">
    <location>
        <begin position="373"/>
        <end position="391"/>
    </location>
</feature>
<proteinExistence type="predicted"/>
<feature type="transmembrane region" description="Helical" evidence="6">
    <location>
        <begin position="403"/>
        <end position="424"/>
    </location>
</feature>
<evidence type="ECO:0000259" key="7">
    <source>
        <dbReference type="Pfam" id="PF01490"/>
    </source>
</evidence>
<dbReference type="PhylomeDB" id="A0A0D2X087"/>
<comment type="subcellular location">
    <subcellularLocation>
        <location evidence="1">Membrane</location>
        <topology evidence="1">Multi-pass membrane protein</topology>
    </subcellularLocation>
</comment>
<keyword evidence="9" id="KW-1185">Reference proteome</keyword>
<feature type="compositionally biased region" description="Basic and acidic residues" evidence="5">
    <location>
        <begin position="162"/>
        <end position="181"/>
    </location>
</feature>
<dbReference type="EMBL" id="KE346360">
    <property type="protein sequence ID" value="KJE88629.1"/>
    <property type="molecule type" value="Genomic_DNA"/>
</dbReference>
<feature type="domain" description="Amino acid transporter transmembrane" evidence="7">
    <location>
        <begin position="257"/>
        <end position="650"/>
    </location>
</feature>
<organism evidence="8 9">
    <name type="scientific">Capsaspora owczarzaki (strain ATCC 30864)</name>
    <dbReference type="NCBI Taxonomy" id="595528"/>
    <lineage>
        <taxon>Eukaryota</taxon>
        <taxon>Filasterea</taxon>
        <taxon>Capsaspora</taxon>
    </lineage>
</organism>
<feature type="transmembrane region" description="Helical" evidence="6">
    <location>
        <begin position="629"/>
        <end position="647"/>
    </location>
</feature>
<dbReference type="PANTHER" id="PTHR22950">
    <property type="entry name" value="AMINO ACID TRANSPORTER"/>
    <property type="match status" value="1"/>
</dbReference>
<dbReference type="STRING" id="595528.A0A0D2X087"/>
<reference evidence="9" key="1">
    <citation type="submission" date="2011-02" db="EMBL/GenBank/DDBJ databases">
        <title>The Genome Sequence of Capsaspora owczarzaki ATCC 30864.</title>
        <authorList>
            <person name="Russ C."/>
            <person name="Cuomo C."/>
            <person name="Burger G."/>
            <person name="Gray M.W."/>
            <person name="Holland P.W.H."/>
            <person name="King N."/>
            <person name="Lang F.B.F."/>
            <person name="Roger A.J."/>
            <person name="Ruiz-Trillo I."/>
            <person name="Young S.K."/>
            <person name="Zeng Q."/>
            <person name="Gargeya S."/>
            <person name="Alvarado L."/>
            <person name="Berlin A."/>
            <person name="Chapman S.B."/>
            <person name="Chen Z."/>
            <person name="Freedman E."/>
            <person name="Gellesch M."/>
            <person name="Goldberg J."/>
            <person name="Griggs A."/>
            <person name="Gujja S."/>
            <person name="Heilman E."/>
            <person name="Heiman D."/>
            <person name="Howarth C."/>
            <person name="Mehta T."/>
            <person name="Neiman D."/>
            <person name="Pearson M."/>
            <person name="Roberts A."/>
            <person name="Saif S."/>
            <person name="Shea T."/>
            <person name="Shenoy N."/>
            <person name="Sisk P."/>
            <person name="Stolte C."/>
            <person name="Sykes S."/>
            <person name="White J."/>
            <person name="Yandava C."/>
            <person name="Haas B."/>
            <person name="Nusbaum C."/>
            <person name="Birren B."/>
        </authorList>
    </citation>
    <scope>NUCLEOTIDE SEQUENCE</scope>
    <source>
        <strain evidence="9">ATCC 30864</strain>
    </source>
</reference>
<evidence type="ECO:0000256" key="4">
    <source>
        <dbReference type="ARBA" id="ARBA00023136"/>
    </source>
</evidence>
<evidence type="ECO:0000256" key="1">
    <source>
        <dbReference type="ARBA" id="ARBA00004141"/>
    </source>
</evidence>
<protein>
    <recommendedName>
        <fullName evidence="7">Amino acid transporter transmembrane domain-containing protein</fullName>
    </recommendedName>
</protein>
<feature type="transmembrane region" description="Helical" evidence="6">
    <location>
        <begin position="572"/>
        <end position="589"/>
    </location>
</feature>
<evidence type="ECO:0000256" key="2">
    <source>
        <dbReference type="ARBA" id="ARBA00022692"/>
    </source>
</evidence>
<dbReference type="InParanoid" id="A0A0D2X087"/>
<evidence type="ECO:0000256" key="5">
    <source>
        <dbReference type="SAM" id="MobiDB-lite"/>
    </source>
</evidence>
<dbReference type="PANTHER" id="PTHR22950:SF349">
    <property type="entry name" value="AMINO ACID TRANSPORTER TRANSMEMBRANE DOMAIN-CONTAINING PROTEIN"/>
    <property type="match status" value="1"/>
</dbReference>
<feature type="compositionally biased region" description="Polar residues" evidence="5">
    <location>
        <begin position="182"/>
        <end position="199"/>
    </location>
</feature>
<feature type="transmembrane region" description="Helical" evidence="6">
    <location>
        <begin position="290"/>
        <end position="311"/>
    </location>
</feature>
<dbReference type="AlphaFoldDB" id="A0A0D2X087"/>
<evidence type="ECO:0000256" key="3">
    <source>
        <dbReference type="ARBA" id="ARBA00022989"/>
    </source>
</evidence>
<dbReference type="Proteomes" id="UP000008743">
    <property type="component" value="Unassembled WGS sequence"/>
</dbReference>
<dbReference type="FunCoup" id="A0A0D2X087">
    <property type="interactions" value="56"/>
</dbReference>
<feature type="region of interest" description="Disordered" evidence="5">
    <location>
        <begin position="108"/>
        <end position="217"/>
    </location>
</feature>
<feature type="compositionally biased region" description="Low complexity" evidence="5">
    <location>
        <begin position="123"/>
        <end position="134"/>
    </location>
</feature>
<accession>A0A0D2X087</accession>
<dbReference type="Pfam" id="PF01490">
    <property type="entry name" value="Aa_trans"/>
    <property type="match status" value="1"/>
</dbReference>
<name>A0A0D2X087_CAPO3</name>
<dbReference type="OrthoDB" id="1684102at2759"/>
<sequence length="657" mass="71708">MMIKATAKTKAKQEGKAERTMEMGAWISQTHTSATRTISSQQHTPAPPPIATAYLCTWSYNIVVNIGKHTHSHTHATIEKTTCSFIFSTMEEYDESEVLIASASAPASLTADGGRKKKKKKPASNSTNTATNDSSAHKKQATQQLQEPFDQNQNEDEEKEEDGGNNRHEDSSKAPSFDRSRASSGHSYGTDNSSINGGTATPVGGLARFPRTESKTMLVHEDKAPLLRDETEDRILSSHGLGGGGHAHGFISEGRMRTTTVSQTMLNLVKSYIASGILGLPYAFMQSGVVASVIIMVILVAMSMHCMLVLVDCKYKLINQGAVTYADVAILTYGRYMGYLVDFLVCFTQFGFAVVYMVYVSTNLASYWDIDHAQVYILLMLFPLFVGMSWIRQMRWIGPVSAFANLCLLTGVAVVIGASIQQLAHGVLENTGTISIFDAGGLPITFGMCVYAIEGIGVILPCETAMKEPKHFPKVLCLSLGFAGLCYVFFGILVYCSFGDQISDQLLDTNSTIPLFVAAAGQPWPAFENISRISLVIAIFLSFPIQLFVVIDILEEAMFKRVSTHRRLLKENIGRFLLCVLGAVIALTVPKFSLLISLIGAMGGSTLQFVLPSIFHLRLFPESSTPRKALSIFYILFGLAGGSYGTYDTINKLVEQL</sequence>
<dbReference type="GO" id="GO:0015179">
    <property type="term" value="F:L-amino acid transmembrane transporter activity"/>
    <property type="evidence" value="ECO:0007669"/>
    <property type="project" value="TreeGrafter"/>
</dbReference>
<feature type="transmembrane region" description="Helical" evidence="6">
    <location>
        <begin position="533"/>
        <end position="551"/>
    </location>
</feature>
<keyword evidence="2 6" id="KW-0812">Transmembrane</keyword>
<keyword evidence="3 6" id="KW-1133">Transmembrane helix</keyword>
<evidence type="ECO:0000256" key="6">
    <source>
        <dbReference type="SAM" id="Phobius"/>
    </source>
</evidence>
<feature type="transmembrane region" description="Helical" evidence="6">
    <location>
        <begin position="595"/>
        <end position="617"/>
    </location>
</feature>
<feature type="transmembrane region" description="Helical" evidence="6">
    <location>
        <begin position="475"/>
        <end position="495"/>
    </location>
</feature>
<feature type="transmembrane region" description="Helical" evidence="6">
    <location>
        <begin position="339"/>
        <end position="361"/>
    </location>
</feature>
<dbReference type="GO" id="GO:0005774">
    <property type="term" value="C:vacuolar membrane"/>
    <property type="evidence" value="ECO:0007669"/>
    <property type="project" value="TreeGrafter"/>
</dbReference>
<feature type="transmembrane region" description="Helical" evidence="6">
    <location>
        <begin position="444"/>
        <end position="463"/>
    </location>
</feature>
<gene>
    <name evidence="8" type="ORF">CAOG_000255</name>
</gene>
<evidence type="ECO:0000313" key="8">
    <source>
        <dbReference type="EMBL" id="KJE88629.1"/>
    </source>
</evidence>
<evidence type="ECO:0000313" key="9">
    <source>
        <dbReference type="Proteomes" id="UP000008743"/>
    </source>
</evidence>
<dbReference type="eggNOG" id="KOG1304">
    <property type="taxonomic scope" value="Eukaryota"/>
</dbReference>